<feature type="transmembrane region" description="Helical" evidence="10">
    <location>
        <begin position="12"/>
        <end position="31"/>
    </location>
</feature>
<keyword evidence="3" id="KW-0597">Phosphoprotein</keyword>
<sequence length="538" mass="61438">MNFLGIQKNQKIILIAAFVILFITIASFYLYRGVLRSEKEIIEDNKNITQTAVKKVLAEAEKDLTPVWTEYLEGKDKITKQDERVADSLLSKDVKNVLRNFHRLEGGLYFYELDEFIGYSFPTIEDPKPAFGPPPRSYNIIREQARKTIQKDTLLTELHQFDPAIFPLSTIPIYVDGKLIGAAWARIHIERKLAASQNIQSGTFFLTSGAILLGLFFTVLIVWGLRKRVQEIKEGLSKMKYDPSHRLKEYRGAFGVISKAINEMTDAQQEEQEKRKKLEKELFQKEKMATLGNLIAGTAHEINTPISIIKTRIQIWERKLSKIKNGQESPSVVSDKSLKLVHNEIERVSKLIKRLLLFSKPTVDPHQKIDVNSLLDEKSDWLKEAYPTHDITFQKDFQEDLPSIFGNKESIEHVLTNVLKNAVEASPEICQIVLSTSYKQMNDFLTVKVRDFGSGMPEKIKPKIFDPFFSTKPNGTGLGLSICNEIVKTHKGSIYFEKPDKENSILETWDDNTDTEQVKFTRGTICVIKLPVSDQPTN</sequence>
<evidence type="ECO:0000256" key="5">
    <source>
        <dbReference type="ARBA" id="ARBA00022741"/>
    </source>
</evidence>
<evidence type="ECO:0000256" key="10">
    <source>
        <dbReference type="SAM" id="Phobius"/>
    </source>
</evidence>
<protein>
    <recommendedName>
        <fullName evidence="2">histidine kinase</fullName>
        <ecNumber evidence="2">2.7.13.3</ecNumber>
    </recommendedName>
</protein>
<keyword evidence="10" id="KW-1133">Transmembrane helix</keyword>
<feature type="transmembrane region" description="Helical" evidence="10">
    <location>
        <begin position="204"/>
        <end position="225"/>
    </location>
</feature>
<evidence type="ECO:0000256" key="9">
    <source>
        <dbReference type="SAM" id="Coils"/>
    </source>
</evidence>
<keyword evidence="9" id="KW-0175">Coiled coil</keyword>
<evidence type="ECO:0000256" key="7">
    <source>
        <dbReference type="ARBA" id="ARBA00022840"/>
    </source>
</evidence>
<keyword evidence="10" id="KW-0472">Membrane</keyword>
<dbReference type="SMART" id="SM00387">
    <property type="entry name" value="HATPase_c"/>
    <property type="match status" value="1"/>
</dbReference>
<keyword evidence="6" id="KW-0418">Kinase</keyword>
<keyword evidence="7" id="KW-0067">ATP-binding</keyword>
<dbReference type="Pfam" id="PF00512">
    <property type="entry name" value="HisKA"/>
    <property type="match status" value="1"/>
</dbReference>
<dbReference type="PRINTS" id="PR00344">
    <property type="entry name" value="BCTRLSENSOR"/>
</dbReference>
<dbReference type="EMBL" id="NSKE01000002">
    <property type="protein sequence ID" value="PAU95222.1"/>
    <property type="molecule type" value="Genomic_DNA"/>
</dbReference>
<dbReference type="InterPro" id="IPR003594">
    <property type="entry name" value="HATPase_dom"/>
</dbReference>
<evidence type="ECO:0000313" key="13">
    <source>
        <dbReference type="Proteomes" id="UP000218831"/>
    </source>
</evidence>
<evidence type="ECO:0000259" key="11">
    <source>
        <dbReference type="PROSITE" id="PS50109"/>
    </source>
</evidence>
<evidence type="ECO:0000256" key="4">
    <source>
        <dbReference type="ARBA" id="ARBA00022679"/>
    </source>
</evidence>
<evidence type="ECO:0000256" key="3">
    <source>
        <dbReference type="ARBA" id="ARBA00022553"/>
    </source>
</evidence>
<feature type="domain" description="Histidine kinase" evidence="11">
    <location>
        <begin position="297"/>
        <end position="534"/>
    </location>
</feature>
<keyword evidence="8" id="KW-0902">Two-component regulatory system</keyword>
<dbReference type="Gene3D" id="3.30.565.10">
    <property type="entry name" value="Histidine kinase-like ATPase, C-terminal domain"/>
    <property type="match status" value="1"/>
</dbReference>
<dbReference type="SUPFAM" id="SSF55874">
    <property type="entry name" value="ATPase domain of HSP90 chaperone/DNA topoisomerase II/histidine kinase"/>
    <property type="match status" value="1"/>
</dbReference>
<dbReference type="Proteomes" id="UP000218831">
    <property type="component" value="Unassembled WGS sequence"/>
</dbReference>
<dbReference type="GO" id="GO:0005524">
    <property type="term" value="F:ATP binding"/>
    <property type="evidence" value="ECO:0007669"/>
    <property type="project" value="UniProtKB-KW"/>
</dbReference>
<dbReference type="Gene3D" id="1.10.287.130">
    <property type="match status" value="1"/>
</dbReference>
<keyword evidence="5" id="KW-0547">Nucleotide-binding</keyword>
<evidence type="ECO:0000256" key="1">
    <source>
        <dbReference type="ARBA" id="ARBA00000085"/>
    </source>
</evidence>
<comment type="catalytic activity">
    <reaction evidence="1">
        <text>ATP + protein L-histidine = ADP + protein N-phospho-L-histidine.</text>
        <dbReference type="EC" id="2.7.13.3"/>
    </reaction>
</comment>
<dbReference type="PANTHER" id="PTHR43065">
    <property type="entry name" value="SENSOR HISTIDINE KINASE"/>
    <property type="match status" value="1"/>
</dbReference>
<dbReference type="RefSeq" id="WP_095605348.1">
    <property type="nucleotide sequence ID" value="NZ_NSKE01000002.1"/>
</dbReference>
<evidence type="ECO:0000256" key="2">
    <source>
        <dbReference type="ARBA" id="ARBA00012438"/>
    </source>
</evidence>
<evidence type="ECO:0000256" key="6">
    <source>
        <dbReference type="ARBA" id="ARBA00022777"/>
    </source>
</evidence>
<evidence type="ECO:0000256" key="8">
    <source>
        <dbReference type="ARBA" id="ARBA00023012"/>
    </source>
</evidence>
<dbReference type="PANTHER" id="PTHR43065:SF10">
    <property type="entry name" value="PEROXIDE STRESS-ACTIVATED HISTIDINE KINASE MAK3"/>
    <property type="match status" value="1"/>
</dbReference>
<dbReference type="Pfam" id="PF02518">
    <property type="entry name" value="HATPase_c"/>
    <property type="match status" value="1"/>
</dbReference>
<dbReference type="InterPro" id="IPR036890">
    <property type="entry name" value="HATPase_C_sf"/>
</dbReference>
<keyword evidence="13" id="KW-1185">Reference proteome</keyword>
<feature type="coiled-coil region" evidence="9">
    <location>
        <begin position="257"/>
        <end position="288"/>
    </location>
</feature>
<evidence type="ECO:0000313" key="12">
    <source>
        <dbReference type="EMBL" id="PAU95222.1"/>
    </source>
</evidence>
<dbReference type="GO" id="GO:0000155">
    <property type="term" value="F:phosphorelay sensor kinase activity"/>
    <property type="evidence" value="ECO:0007669"/>
    <property type="project" value="InterPro"/>
</dbReference>
<dbReference type="SUPFAM" id="SSF47384">
    <property type="entry name" value="Homodimeric domain of signal transducing histidine kinase"/>
    <property type="match status" value="1"/>
</dbReference>
<dbReference type="CDD" id="cd00082">
    <property type="entry name" value="HisKA"/>
    <property type="match status" value="1"/>
</dbReference>
<dbReference type="EC" id="2.7.13.3" evidence="2"/>
<proteinExistence type="predicted"/>
<comment type="caution">
    <text evidence="12">The sequence shown here is derived from an EMBL/GenBank/DDBJ whole genome shotgun (WGS) entry which is preliminary data.</text>
</comment>
<dbReference type="AlphaFoldDB" id="A0A2A2GEN3"/>
<name>A0A2A2GEN3_9BACT</name>
<dbReference type="InterPro" id="IPR005467">
    <property type="entry name" value="His_kinase_dom"/>
</dbReference>
<gene>
    <name evidence="12" type="ORF">CK503_03210</name>
</gene>
<accession>A0A2A2GEN3</accession>
<dbReference type="InterPro" id="IPR004358">
    <property type="entry name" value="Sig_transdc_His_kin-like_C"/>
</dbReference>
<dbReference type="InterPro" id="IPR003661">
    <property type="entry name" value="HisK_dim/P_dom"/>
</dbReference>
<reference evidence="12 13" key="1">
    <citation type="submission" date="2017-08" db="EMBL/GenBank/DDBJ databases">
        <title>Aliifodinibius alkalisoli sp. nov., isolated from saline alkaline soil.</title>
        <authorList>
            <person name="Liu D."/>
            <person name="Zhang G."/>
        </authorList>
    </citation>
    <scope>NUCLEOTIDE SEQUENCE [LARGE SCALE GENOMIC DNA]</scope>
    <source>
        <strain evidence="12 13">WN023</strain>
    </source>
</reference>
<organism evidence="12 13">
    <name type="scientific">Fodinibius salipaludis</name>
    <dbReference type="NCBI Taxonomy" id="2032627"/>
    <lineage>
        <taxon>Bacteria</taxon>
        <taxon>Pseudomonadati</taxon>
        <taxon>Balneolota</taxon>
        <taxon>Balneolia</taxon>
        <taxon>Balneolales</taxon>
        <taxon>Balneolaceae</taxon>
        <taxon>Fodinibius</taxon>
    </lineage>
</organism>
<keyword evidence="4" id="KW-0808">Transferase</keyword>
<dbReference type="OrthoDB" id="9806995at2"/>
<dbReference type="InterPro" id="IPR036097">
    <property type="entry name" value="HisK_dim/P_sf"/>
</dbReference>
<dbReference type="PROSITE" id="PS50109">
    <property type="entry name" value="HIS_KIN"/>
    <property type="match status" value="1"/>
</dbReference>
<keyword evidence="10" id="KW-0812">Transmembrane</keyword>
<dbReference type="SMART" id="SM00388">
    <property type="entry name" value="HisKA"/>
    <property type="match status" value="1"/>
</dbReference>